<feature type="compositionally biased region" description="Low complexity" evidence="1">
    <location>
        <begin position="107"/>
        <end position="130"/>
    </location>
</feature>
<name>A0AAD4HZ10_9PEZI</name>
<dbReference type="Proteomes" id="UP001197093">
    <property type="component" value="Unassembled WGS sequence"/>
</dbReference>
<evidence type="ECO:0000256" key="2">
    <source>
        <dbReference type="SAM" id="SignalP"/>
    </source>
</evidence>
<evidence type="ECO:0000256" key="1">
    <source>
        <dbReference type="SAM" id="MobiDB-lite"/>
    </source>
</evidence>
<feature type="signal peptide" evidence="2">
    <location>
        <begin position="1"/>
        <end position="20"/>
    </location>
</feature>
<proteinExistence type="predicted"/>
<evidence type="ECO:0000313" key="4">
    <source>
        <dbReference type="Proteomes" id="UP001197093"/>
    </source>
</evidence>
<reference evidence="3" key="1">
    <citation type="submission" date="2023-02" db="EMBL/GenBank/DDBJ databases">
        <authorList>
            <person name="Palmer J.M."/>
        </authorList>
    </citation>
    <scope>NUCLEOTIDE SEQUENCE</scope>
    <source>
        <strain evidence="3">FW57</strain>
    </source>
</reference>
<sequence>MQLVTNALLLLAASAAVATATTTSNPHRDHHDAYHQEPHQLTHQHSYRHHPRRAGNVTMSTDAACGAPGGDVIQDEGGNEDGPAVDLPPAVAGPEGGRLAPAPVPSGATGLLLPPLGPLPTATGGLEWEL</sequence>
<feature type="chain" id="PRO_5042236800" evidence="2">
    <location>
        <begin position="21"/>
        <end position="130"/>
    </location>
</feature>
<protein>
    <submittedName>
        <fullName evidence="3">Uncharacterized protein</fullName>
    </submittedName>
</protein>
<dbReference type="AlphaFoldDB" id="A0AAD4HZ10"/>
<accession>A0AAD4HZ10</accession>
<gene>
    <name evidence="3" type="ORF">NEMBOFW57_007397</name>
</gene>
<comment type="caution">
    <text evidence="3">The sequence shown here is derived from an EMBL/GenBank/DDBJ whole genome shotgun (WGS) entry which is preliminary data.</text>
</comment>
<evidence type="ECO:0000313" key="3">
    <source>
        <dbReference type="EMBL" id="KAG7287880.1"/>
    </source>
</evidence>
<keyword evidence="2" id="KW-0732">Signal</keyword>
<feature type="region of interest" description="Disordered" evidence="1">
    <location>
        <begin position="59"/>
        <end position="130"/>
    </location>
</feature>
<organism evidence="3 4">
    <name type="scientific">Staphylotrichum longicolle</name>
    <dbReference type="NCBI Taxonomy" id="669026"/>
    <lineage>
        <taxon>Eukaryota</taxon>
        <taxon>Fungi</taxon>
        <taxon>Dikarya</taxon>
        <taxon>Ascomycota</taxon>
        <taxon>Pezizomycotina</taxon>
        <taxon>Sordariomycetes</taxon>
        <taxon>Sordariomycetidae</taxon>
        <taxon>Sordariales</taxon>
        <taxon>Chaetomiaceae</taxon>
        <taxon>Staphylotrichum</taxon>
    </lineage>
</organism>
<keyword evidence="4" id="KW-1185">Reference proteome</keyword>
<dbReference type="EMBL" id="JAHCVI010000003">
    <property type="protein sequence ID" value="KAG7287880.1"/>
    <property type="molecule type" value="Genomic_DNA"/>
</dbReference>